<protein>
    <submittedName>
        <fullName evidence="2">Uncharacterized protein</fullName>
    </submittedName>
</protein>
<feature type="compositionally biased region" description="Basic and acidic residues" evidence="1">
    <location>
        <begin position="61"/>
        <end position="70"/>
    </location>
</feature>
<gene>
    <name evidence="2" type="ORF">J437_LFUL002922</name>
</gene>
<sequence length="70" mass="7765">MTSTNLFVGIGDDCKISSRHGYYSMKNLYSRIPSNYDALCSVNNIDRTPSTAVLSRPTDPSLKDDCTLDE</sequence>
<evidence type="ECO:0000313" key="2">
    <source>
        <dbReference type="EMBL" id="KAG8230891.1"/>
    </source>
</evidence>
<accession>A0A8K0KB28</accession>
<keyword evidence="3" id="KW-1185">Reference proteome</keyword>
<dbReference type="Proteomes" id="UP000792457">
    <property type="component" value="Unassembled WGS sequence"/>
</dbReference>
<evidence type="ECO:0000256" key="1">
    <source>
        <dbReference type="SAM" id="MobiDB-lite"/>
    </source>
</evidence>
<organism evidence="2 3">
    <name type="scientific">Ladona fulva</name>
    <name type="common">Scarce chaser dragonfly</name>
    <name type="synonym">Libellula fulva</name>
    <dbReference type="NCBI Taxonomy" id="123851"/>
    <lineage>
        <taxon>Eukaryota</taxon>
        <taxon>Metazoa</taxon>
        <taxon>Ecdysozoa</taxon>
        <taxon>Arthropoda</taxon>
        <taxon>Hexapoda</taxon>
        <taxon>Insecta</taxon>
        <taxon>Pterygota</taxon>
        <taxon>Palaeoptera</taxon>
        <taxon>Odonata</taxon>
        <taxon>Epiprocta</taxon>
        <taxon>Anisoptera</taxon>
        <taxon>Libelluloidea</taxon>
        <taxon>Libellulidae</taxon>
        <taxon>Ladona</taxon>
    </lineage>
</organism>
<evidence type="ECO:0000313" key="3">
    <source>
        <dbReference type="Proteomes" id="UP000792457"/>
    </source>
</evidence>
<proteinExistence type="predicted"/>
<dbReference type="EMBL" id="KZ308518">
    <property type="protein sequence ID" value="KAG8230891.1"/>
    <property type="molecule type" value="Genomic_DNA"/>
</dbReference>
<dbReference type="AlphaFoldDB" id="A0A8K0KB28"/>
<reference evidence="2" key="2">
    <citation type="submission" date="2017-10" db="EMBL/GenBank/DDBJ databases">
        <title>Ladona fulva Genome sequencing and assembly.</title>
        <authorList>
            <person name="Murali S."/>
            <person name="Richards S."/>
            <person name="Bandaranaike D."/>
            <person name="Bellair M."/>
            <person name="Blankenburg K."/>
            <person name="Chao H."/>
            <person name="Dinh H."/>
            <person name="Doddapaneni H."/>
            <person name="Dugan-Rocha S."/>
            <person name="Elkadiri S."/>
            <person name="Gnanaolivu R."/>
            <person name="Hernandez B."/>
            <person name="Skinner E."/>
            <person name="Javaid M."/>
            <person name="Lee S."/>
            <person name="Li M."/>
            <person name="Ming W."/>
            <person name="Munidasa M."/>
            <person name="Muniz J."/>
            <person name="Nguyen L."/>
            <person name="Hughes D."/>
            <person name="Osuji N."/>
            <person name="Pu L.-L."/>
            <person name="Puazo M."/>
            <person name="Qu C."/>
            <person name="Quiroz J."/>
            <person name="Raj R."/>
            <person name="Weissenberger G."/>
            <person name="Xin Y."/>
            <person name="Zou X."/>
            <person name="Han Y."/>
            <person name="Worley K."/>
            <person name="Muzny D."/>
            <person name="Gibbs R."/>
        </authorList>
    </citation>
    <scope>NUCLEOTIDE SEQUENCE</scope>
    <source>
        <strain evidence="2">Sampled in the wild</strain>
    </source>
</reference>
<comment type="caution">
    <text evidence="2">The sequence shown here is derived from an EMBL/GenBank/DDBJ whole genome shotgun (WGS) entry which is preliminary data.</text>
</comment>
<reference evidence="2" key="1">
    <citation type="submission" date="2013-04" db="EMBL/GenBank/DDBJ databases">
        <authorList>
            <person name="Qu J."/>
            <person name="Murali S.C."/>
            <person name="Bandaranaike D."/>
            <person name="Bellair M."/>
            <person name="Blankenburg K."/>
            <person name="Chao H."/>
            <person name="Dinh H."/>
            <person name="Doddapaneni H."/>
            <person name="Downs B."/>
            <person name="Dugan-Rocha S."/>
            <person name="Elkadiri S."/>
            <person name="Gnanaolivu R.D."/>
            <person name="Hernandez B."/>
            <person name="Javaid M."/>
            <person name="Jayaseelan J.C."/>
            <person name="Lee S."/>
            <person name="Li M."/>
            <person name="Ming W."/>
            <person name="Munidasa M."/>
            <person name="Muniz J."/>
            <person name="Nguyen L."/>
            <person name="Ongeri F."/>
            <person name="Osuji N."/>
            <person name="Pu L.-L."/>
            <person name="Puazo M."/>
            <person name="Qu C."/>
            <person name="Quiroz J."/>
            <person name="Raj R."/>
            <person name="Weissenberger G."/>
            <person name="Xin Y."/>
            <person name="Zou X."/>
            <person name="Han Y."/>
            <person name="Richards S."/>
            <person name="Worley K."/>
            <person name="Muzny D."/>
            <person name="Gibbs R."/>
        </authorList>
    </citation>
    <scope>NUCLEOTIDE SEQUENCE</scope>
    <source>
        <strain evidence="2">Sampled in the wild</strain>
    </source>
</reference>
<feature type="region of interest" description="Disordered" evidence="1">
    <location>
        <begin position="50"/>
        <end position="70"/>
    </location>
</feature>
<name>A0A8K0KB28_LADFU</name>